<dbReference type="GO" id="GO:0034599">
    <property type="term" value="P:cellular response to oxidative stress"/>
    <property type="evidence" value="ECO:0007669"/>
    <property type="project" value="TreeGrafter"/>
</dbReference>
<evidence type="ECO:0000256" key="4">
    <source>
        <dbReference type="ARBA" id="ARBA00022559"/>
    </source>
</evidence>
<dbReference type="PANTHER" id="PTHR42801:SF4">
    <property type="entry name" value="AHPC_TSA FAMILY PROTEIN"/>
    <property type="match status" value="1"/>
</dbReference>
<dbReference type="PROSITE" id="PS51352">
    <property type="entry name" value="THIOREDOXIN_2"/>
    <property type="match status" value="1"/>
</dbReference>
<dbReference type="PANTHER" id="PTHR42801">
    <property type="entry name" value="THIOREDOXIN-DEPENDENT PEROXIDE REDUCTASE"/>
    <property type="match status" value="1"/>
</dbReference>
<dbReference type="AlphaFoldDB" id="H0E0S3"/>
<dbReference type="InterPro" id="IPR000866">
    <property type="entry name" value="AhpC/TSA"/>
</dbReference>
<dbReference type="GO" id="GO:0045454">
    <property type="term" value="P:cell redox homeostasis"/>
    <property type="evidence" value="ECO:0007669"/>
    <property type="project" value="TreeGrafter"/>
</dbReference>
<dbReference type="EC" id="1.11.1.24" evidence="3"/>
<keyword evidence="8" id="KW-0676">Redox-active center</keyword>
<evidence type="ECO:0000256" key="13">
    <source>
        <dbReference type="PIRSR" id="PIRSR000239-1"/>
    </source>
</evidence>
<name>H0E0S3_9ACTN</name>
<protein>
    <recommendedName>
        <fullName evidence="3">thioredoxin-dependent peroxiredoxin</fullName>
        <ecNumber evidence="3">1.11.1.24</ecNumber>
    </recommendedName>
    <alternativeName>
        <fullName evidence="11">Bacterioferritin comigratory protein</fullName>
    </alternativeName>
    <alternativeName>
        <fullName evidence="9">Thioredoxin peroxidase</fullName>
    </alternativeName>
</protein>
<evidence type="ECO:0000256" key="1">
    <source>
        <dbReference type="ARBA" id="ARBA00003330"/>
    </source>
</evidence>
<dbReference type="SUPFAM" id="SSF52833">
    <property type="entry name" value="Thioredoxin-like"/>
    <property type="match status" value="1"/>
</dbReference>
<evidence type="ECO:0000256" key="3">
    <source>
        <dbReference type="ARBA" id="ARBA00013017"/>
    </source>
</evidence>
<reference evidence="15 16" key="1">
    <citation type="journal article" date="2013" name="Biodegradation">
        <title>Quantitative proteomic analysis of ibuprofen-degrading Patulibacter sp. strain I11.</title>
        <authorList>
            <person name="Almeida B."/>
            <person name="Kjeldal H."/>
            <person name="Lolas I."/>
            <person name="Knudsen A.D."/>
            <person name="Carvalho G."/>
            <person name="Nielsen K.L."/>
            <person name="Barreto Crespo M.T."/>
            <person name="Stensballe A."/>
            <person name="Nielsen J.L."/>
        </authorList>
    </citation>
    <scope>NUCLEOTIDE SEQUENCE [LARGE SCALE GENOMIC DNA]</scope>
    <source>
        <strain evidence="15 16">I11</strain>
    </source>
</reference>
<dbReference type="Pfam" id="PF00578">
    <property type="entry name" value="AhpC-TSA"/>
    <property type="match status" value="1"/>
</dbReference>
<proteinExistence type="inferred from homology"/>
<comment type="function">
    <text evidence="1">Thiol-specific peroxidase that catalyzes the reduction of hydrogen peroxide and organic hydroperoxides to water and alcohols, respectively. Plays a role in cell protection against oxidative stress by detoxifying peroxides and as sensor of hydrogen peroxide-mediated signaling events.</text>
</comment>
<evidence type="ECO:0000256" key="11">
    <source>
        <dbReference type="ARBA" id="ARBA00041373"/>
    </source>
</evidence>
<evidence type="ECO:0000256" key="10">
    <source>
        <dbReference type="ARBA" id="ARBA00038489"/>
    </source>
</evidence>
<keyword evidence="7" id="KW-1015">Disulfide bond</keyword>
<evidence type="ECO:0000259" key="14">
    <source>
        <dbReference type="PROSITE" id="PS51352"/>
    </source>
</evidence>
<organism evidence="15 16">
    <name type="scientific">Patulibacter medicamentivorans</name>
    <dbReference type="NCBI Taxonomy" id="1097667"/>
    <lineage>
        <taxon>Bacteria</taxon>
        <taxon>Bacillati</taxon>
        <taxon>Actinomycetota</taxon>
        <taxon>Thermoleophilia</taxon>
        <taxon>Solirubrobacterales</taxon>
        <taxon>Patulibacteraceae</taxon>
        <taxon>Patulibacter</taxon>
    </lineage>
</organism>
<evidence type="ECO:0000256" key="6">
    <source>
        <dbReference type="ARBA" id="ARBA00023002"/>
    </source>
</evidence>
<accession>H0E0S3</accession>
<evidence type="ECO:0000256" key="8">
    <source>
        <dbReference type="ARBA" id="ARBA00023284"/>
    </source>
</evidence>
<comment type="subunit">
    <text evidence="2">Monomer.</text>
</comment>
<evidence type="ECO:0000313" key="15">
    <source>
        <dbReference type="EMBL" id="EHN12687.1"/>
    </source>
</evidence>
<keyword evidence="16" id="KW-1185">Reference proteome</keyword>
<dbReference type="InterPro" id="IPR024706">
    <property type="entry name" value="Peroxiredoxin_AhpC-typ"/>
</dbReference>
<dbReference type="RefSeq" id="WP_007570279.1">
    <property type="nucleotide sequence ID" value="NZ_AGUD01000012.1"/>
</dbReference>
<dbReference type="EMBL" id="AGUD01000012">
    <property type="protein sequence ID" value="EHN12687.1"/>
    <property type="molecule type" value="Genomic_DNA"/>
</dbReference>
<dbReference type="Proteomes" id="UP000005143">
    <property type="component" value="Unassembled WGS sequence"/>
</dbReference>
<dbReference type="Gene3D" id="3.40.30.10">
    <property type="entry name" value="Glutaredoxin"/>
    <property type="match status" value="1"/>
</dbReference>
<evidence type="ECO:0000256" key="9">
    <source>
        <dbReference type="ARBA" id="ARBA00032824"/>
    </source>
</evidence>
<comment type="similarity">
    <text evidence="10">Belongs to the peroxiredoxin family. BCP/PrxQ subfamily.</text>
</comment>
<dbReference type="InterPro" id="IPR036249">
    <property type="entry name" value="Thioredoxin-like_sf"/>
</dbReference>
<dbReference type="FunFam" id="3.40.30.10:FF:000007">
    <property type="entry name" value="Thioredoxin-dependent thiol peroxidase"/>
    <property type="match status" value="1"/>
</dbReference>
<evidence type="ECO:0000256" key="5">
    <source>
        <dbReference type="ARBA" id="ARBA00022862"/>
    </source>
</evidence>
<dbReference type="InterPro" id="IPR050924">
    <property type="entry name" value="Peroxiredoxin_BCP/PrxQ"/>
</dbReference>
<dbReference type="InterPro" id="IPR013766">
    <property type="entry name" value="Thioredoxin_domain"/>
</dbReference>
<dbReference type="CDD" id="cd03017">
    <property type="entry name" value="PRX_BCP"/>
    <property type="match status" value="1"/>
</dbReference>
<keyword evidence="4 15" id="KW-0575">Peroxidase</keyword>
<comment type="caution">
    <text evidence="15">The sequence shown here is derived from an EMBL/GenBank/DDBJ whole genome shotgun (WGS) entry which is preliminary data.</text>
</comment>
<comment type="catalytic activity">
    <reaction evidence="12">
        <text>a hydroperoxide + [thioredoxin]-dithiol = an alcohol + [thioredoxin]-disulfide + H2O</text>
        <dbReference type="Rhea" id="RHEA:62620"/>
        <dbReference type="Rhea" id="RHEA-COMP:10698"/>
        <dbReference type="Rhea" id="RHEA-COMP:10700"/>
        <dbReference type="ChEBI" id="CHEBI:15377"/>
        <dbReference type="ChEBI" id="CHEBI:29950"/>
        <dbReference type="ChEBI" id="CHEBI:30879"/>
        <dbReference type="ChEBI" id="CHEBI:35924"/>
        <dbReference type="ChEBI" id="CHEBI:50058"/>
        <dbReference type="EC" id="1.11.1.24"/>
    </reaction>
</comment>
<evidence type="ECO:0000256" key="7">
    <source>
        <dbReference type="ARBA" id="ARBA00023157"/>
    </source>
</evidence>
<keyword evidence="6 15" id="KW-0560">Oxidoreductase</keyword>
<evidence type="ECO:0000256" key="12">
    <source>
        <dbReference type="ARBA" id="ARBA00049091"/>
    </source>
</evidence>
<dbReference type="PATRIC" id="fig|1097667.3.peg.379"/>
<dbReference type="NCBIfam" id="NF006960">
    <property type="entry name" value="PRK09437.1"/>
    <property type="match status" value="1"/>
</dbReference>
<evidence type="ECO:0000313" key="16">
    <source>
        <dbReference type="Proteomes" id="UP000005143"/>
    </source>
</evidence>
<feature type="active site" description="Cysteine sulfenic acid (-SOH) intermediate; for peroxidase activity" evidence="13">
    <location>
        <position position="46"/>
    </location>
</feature>
<feature type="domain" description="Thioredoxin" evidence="14">
    <location>
        <begin position="4"/>
        <end position="157"/>
    </location>
</feature>
<dbReference type="GO" id="GO:0005737">
    <property type="term" value="C:cytoplasm"/>
    <property type="evidence" value="ECO:0007669"/>
    <property type="project" value="TreeGrafter"/>
</dbReference>
<keyword evidence="5" id="KW-0049">Antioxidant</keyword>
<evidence type="ECO:0000256" key="2">
    <source>
        <dbReference type="ARBA" id="ARBA00011245"/>
    </source>
</evidence>
<gene>
    <name evidence="15" type="ORF">PAI11_03810</name>
</gene>
<dbReference type="GO" id="GO:0008379">
    <property type="term" value="F:thioredoxin peroxidase activity"/>
    <property type="evidence" value="ECO:0007669"/>
    <property type="project" value="TreeGrafter"/>
</dbReference>
<sequence>MPLPEPGQPAPDFTLPAADGSSVTLSELRGQWVVLYFYPKASTPGCTTQACSVRDNRAEYERRGARVLGLSPDPVAKVAKFVEKEGLDFTLLADEDHAVCDLYGAWVEKSMYGNKYMGASRSTVLIDPDGVVRQVFPKIAPKEHDRKVLKALDALQAA</sequence>
<dbReference type="PIRSF" id="PIRSF000239">
    <property type="entry name" value="AHPC"/>
    <property type="match status" value="1"/>
</dbReference>